<organism evidence="33 34">
    <name type="scientific">Aeromonas salmonicida</name>
    <dbReference type="NCBI Taxonomy" id="645"/>
    <lineage>
        <taxon>Bacteria</taxon>
        <taxon>Pseudomonadati</taxon>
        <taxon>Pseudomonadota</taxon>
        <taxon>Gammaproteobacteria</taxon>
        <taxon>Aeromonadales</taxon>
        <taxon>Aeromonadaceae</taxon>
        <taxon>Aeromonas</taxon>
    </lineage>
</organism>
<keyword evidence="16" id="KW-0133">Cell shape</keyword>
<evidence type="ECO:0000259" key="30">
    <source>
        <dbReference type="Pfam" id="PF00905"/>
    </source>
</evidence>
<dbReference type="InterPro" id="IPR012338">
    <property type="entry name" value="Beta-lactam/transpept-like"/>
</dbReference>
<comment type="function">
    <text evidence="1">Cell wall formation. Synthesis of cross-linked peptidoglycan from the lipid intermediates. The enzyme has a penicillin-insensitive transglycosylase N-terminal domain (formation of linear glycan strands) and a penicillin-sensitive transpeptidase C-terminal domain (cross-linking of the peptide subunits).</text>
</comment>
<proteinExistence type="inferred from homology"/>
<evidence type="ECO:0000256" key="6">
    <source>
        <dbReference type="ARBA" id="ARBA00012448"/>
    </source>
</evidence>
<feature type="domain" description="Penicillin-binding protein transpeptidase" evidence="30">
    <location>
        <begin position="470"/>
        <end position="790"/>
    </location>
</feature>
<dbReference type="GO" id="GO:0008955">
    <property type="term" value="F:peptidoglycan glycosyltransferase activity"/>
    <property type="evidence" value="ECO:0007669"/>
    <property type="project" value="UniProtKB-EC"/>
</dbReference>
<evidence type="ECO:0000259" key="32">
    <source>
        <dbReference type="Pfam" id="PF17092"/>
    </source>
</evidence>
<keyword evidence="11" id="KW-0645">Protease</keyword>
<evidence type="ECO:0000256" key="27">
    <source>
        <dbReference type="ARBA" id="ARBA00060592"/>
    </source>
</evidence>
<comment type="catalytic activity">
    <reaction evidence="26">
        <text>[GlcNAc-(1-&gt;4)-Mur2Ac(oyl-L-Ala-gamma-D-Glu-L-Lys-D-Ala-D-Ala)](n)-di-trans,octa-cis-undecaprenyl diphosphate + beta-D-GlcNAc-(1-&gt;4)-Mur2Ac(oyl-L-Ala-gamma-D-Glu-L-Lys-D-Ala-D-Ala)-di-trans,octa-cis-undecaprenyl diphosphate = [GlcNAc-(1-&gt;4)-Mur2Ac(oyl-L-Ala-gamma-D-Glu-L-Lys-D-Ala-D-Ala)](n+1)-di-trans,octa-cis-undecaprenyl diphosphate + di-trans,octa-cis-undecaprenyl diphosphate + H(+)</text>
        <dbReference type="Rhea" id="RHEA:23708"/>
        <dbReference type="Rhea" id="RHEA-COMP:9602"/>
        <dbReference type="Rhea" id="RHEA-COMP:9603"/>
        <dbReference type="ChEBI" id="CHEBI:15378"/>
        <dbReference type="ChEBI" id="CHEBI:58405"/>
        <dbReference type="ChEBI" id="CHEBI:60033"/>
        <dbReference type="ChEBI" id="CHEBI:78435"/>
        <dbReference type="EC" id="2.4.99.28"/>
    </reaction>
</comment>
<dbReference type="InterPro" id="IPR031376">
    <property type="entry name" value="PCB_OB"/>
</dbReference>
<dbReference type="SUPFAM" id="SSF56601">
    <property type="entry name" value="beta-lactamase/transpeptidase-like"/>
    <property type="match status" value="1"/>
</dbReference>
<feature type="domain" description="Penicillin-binding protein OB-like" evidence="32">
    <location>
        <begin position="358"/>
        <end position="467"/>
    </location>
</feature>
<keyword evidence="13" id="KW-0808">Transferase</keyword>
<dbReference type="GO" id="GO:0005886">
    <property type="term" value="C:plasma membrane"/>
    <property type="evidence" value="ECO:0007669"/>
    <property type="project" value="UniProtKB-SubCell"/>
</dbReference>
<comment type="similarity">
    <text evidence="5">In the N-terminal section; belongs to the glycosyltransferase 51 family.</text>
</comment>
<dbReference type="InterPro" id="IPR050396">
    <property type="entry name" value="Glycosyltr_51/Transpeptidase"/>
</dbReference>
<dbReference type="InterPro" id="IPR001460">
    <property type="entry name" value="PCN-bd_Tpept"/>
</dbReference>
<keyword evidence="23" id="KW-0961">Cell wall biogenesis/degradation</keyword>
<evidence type="ECO:0000256" key="16">
    <source>
        <dbReference type="ARBA" id="ARBA00022960"/>
    </source>
</evidence>
<evidence type="ECO:0000256" key="14">
    <source>
        <dbReference type="ARBA" id="ARBA00022692"/>
    </source>
</evidence>
<dbReference type="GO" id="GO:0071555">
    <property type="term" value="P:cell wall organization"/>
    <property type="evidence" value="ECO:0007669"/>
    <property type="project" value="UniProtKB-KW"/>
</dbReference>
<evidence type="ECO:0000256" key="4">
    <source>
        <dbReference type="ARBA" id="ARBA00007090"/>
    </source>
</evidence>
<evidence type="ECO:0000256" key="18">
    <source>
        <dbReference type="ARBA" id="ARBA00022984"/>
    </source>
</evidence>
<dbReference type="InterPro" id="IPR023346">
    <property type="entry name" value="Lysozyme-like_dom_sf"/>
</dbReference>
<evidence type="ECO:0000256" key="17">
    <source>
        <dbReference type="ARBA" id="ARBA00022968"/>
    </source>
</evidence>
<dbReference type="EC" id="2.4.99.28" evidence="25"/>
<dbReference type="GO" id="GO:0046677">
    <property type="term" value="P:response to antibiotic"/>
    <property type="evidence" value="ECO:0007669"/>
    <property type="project" value="UniProtKB-KW"/>
</dbReference>
<evidence type="ECO:0000256" key="5">
    <source>
        <dbReference type="ARBA" id="ARBA00007739"/>
    </source>
</evidence>
<keyword evidence="21" id="KW-0046">Antibiotic resistance</keyword>
<evidence type="ECO:0000256" key="25">
    <source>
        <dbReference type="ARBA" id="ARBA00044770"/>
    </source>
</evidence>
<evidence type="ECO:0000256" key="10">
    <source>
        <dbReference type="ARBA" id="ARBA00022645"/>
    </source>
</evidence>
<evidence type="ECO:0000256" key="9">
    <source>
        <dbReference type="ARBA" id="ARBA00022519"/>
    </source>
</evidence>
<dbReference type="GO" id="GO:0009252">
    <property type="term" value="P:peptidoglycan biosynthetic process"/>
    <property type="evidence" value="ECO:0007669"/>
    <property type="project" value="UniProtKB-KW"/>
</dbReference>
<evidence type="ECO:0000256" key="19">
    <source>
        <dbReference type="ARBA" id="ARBA00022989"/>
    </source>
</evidence>
<comment type="catalytic activity">
    <reaction evidence="24">
        <text>Preferential cleavage: (Ac)2-L-Lys-D-Ala-|-D-Ala. Also transpeptidation of peptidyl-alanyl moieties that are N-acyl substituents of D-alanine.</text>
        <dbReference type="EC" id="3.4.16.4"/>
    </reaction>
</comment>
<dbReference type="SUPFAM" id="SSF53955">
    <property type="entry name" value="Lysozyme-like"/>
    <property type="match status" value="1"/>
</dbReference>
<dbReference type="PANTHER" id="PTHR32282">
    <property type="entry name" value="BINDING PROTEIN TRANSPEPTIDASE, PUTATIVE-RELATED"/>
    <property type="match status" value="1"/>
</dbReference>
<dbReference type="Pfam" id="PF00912">
    <property type="entry name" value="Transgly"/>
    <property type="match status" value="1"/>
</dbReference>
<keyword evidence="18" id="KW-0573">Peptidoglycan synthesis</keyword>
<keyword evidence="12" id="KW-0328">Glycosyltransferase</keyword>
<dbReference type="Pfam" id="PF00905">
    <property type="entry name" value="Transpeptidase"/>
    <property type="match status" value="1"/>
</dbReference>
<dbReference type="InterPro" id="IPR001264">
    <property type="entry name" value="Glyco_trans_51"/>
</dbReference>
<dbReference type="GO" id="GO:0006508">
    <property type="term" value="P:proteolysis"/>
    <property type="evidence" value="ECO:0007669"/>
    <property type="project" value="UniProtKB-KW"/>
</dbReference>
<dbReference type="Proteomes" id="UP000249422">
    <property type="component" value="Unassembled WGS sequence"/>
</dbReference>
<evidence type="ECO:0000256" key="8">
    <source>
        <dbReference type="ARBA" id="ARBA00022475"/>
    </source>
</evidence>
<evidence type="ECO:0000256" key="3">
    <source>
        <dbReference type="ARBA" id="ARBA00004752"/>
    </source>
</evidence>
<comment type="pathway">
    <text evidence="3">Cell wall biogenesis; peptidoglycan biosynthesis.</text>
</comment>
<keyword evidence="15" id="KW-0378">Hydrolase</keyword>
<evidence type="ECO:0000256" key="13">
    <source>
        <dbReference type="ARBA" id="ARBA00022679"/>
    </source>
</evidence>
<evidence type="ECO:0000313" key="34">
    <source>
        <dbReference type="Proteomes" id="UP000249422"/>
    </source>
</evidence>
<evidence type="ECO:0000256" key="28">
    <source>
        <dbReference type="SAM" id="MobiDB-lite"/>
    </source>
</evidence>
<evidence type="ECO:0000256" key="2">
    <source>
        <dbReference type="ARBA" id="ARBA00004249"/>
    </source>
</evidence>
<evidence type="ECO:0000256" key="21">
    <source>
        <dbReference type="ARBA" id="ARBA00023251"/>
    </source>
</evidence>
<protein>
    <recommendedName>
        <fullName evidence="7">Penicillin-binding protein 1A</fullName>
        <ecNumber evidence="25">2.4.99.28</ecNumber>
        <ecNumber evidence="6">3.4.16.4</ecNumber>
    </recommendedName>
</protein>
<evidence type="ECO:0000256" key="26">
    <source>
        <dbReference type="ARBA" id="ARBA00049902"/>
    </source>
</evidence>
<gene>
    <name evidence="33" type="ORF">DEU50_10182</name>
</gene>
<dbReference type="NCBIfam" id="TIGR02074">
    <property type="entry name" value="PBP_1a_fam"/>
    <property type="match status" value="1"/>
</dbReference>
<keyword evidence="17" id="KW-0735">Signal-anchor</keyword>
<keyword evidence="22" id="KW-0511">Multifunctional enzyme</keyword>
<keyword evidence="8" id="KW-1003">Cell membrane</keyword>
<sequence>MLTSRLLSRTLTTNRKTSNLRRQKGYTLRPLANFKTIGSSSMLKWLVRLFIVMILGAVLGVASLIGIYFYIKPQLPDVTALRDVKLATPMKVYSRDGELISQFGEIRRIPLHLNEIPQPMIDAVLATEDARFYEHPGIDPIGIVRAATVWAVSGQARQGASTITQQVARNFFLSNEKTIVRKVKEVFLAWRIEQNLSKDEILQLYLNKIPLGYRAFGVGAAAQVYFGKEVKDLTLDEIAIIAGLPKAPSMLNPIRSPERAFARRNVVLGRMLETGKITQAQYDEASKMPIKARYHGAEITLNAPYLGEMVRQKMVQQFGEDAYTMGLHVYTTVSAKRQRAARQALLDGVFDYDTRHGYRGVTALLWKSGEADWDYEQIMAHLAKQPTYEPLMAAVVTKLDDKGATLVLKNGKQAELGWNGIKWARAFITDDRQGYAPRSARDVLKVGAQIWVREKGEALLLSQIPEVNAALVAMNPQDGAIEGLVGGFSFELSKFNRVDQARRQIGSNIKPFLYATALEQGYTLASLINDAPINQWDPSKGPMWQPKNSPAIYEGPTSLRLGLAKSKNVMSVRLMRAIGLDTYIDGLTRFGFARDTISANESLALGAAEFTPLEVVRGYSVLANGGFQVTPYFITEVVDSFGVPVYQANPAAACRDCGVLAAAGLDSADAYANTAPDWKAQCPIDPVVPNNMAPQTISAQSAFLVTDTLTTAIWGGNGWRGTGWRAARDLKRHDISGKTGTTNESRDAWFSGYTPNLVATSWIGFDNHQRGLGRAEFGGGAAQPIWIDFMKTALKQVPERKMPVPEGIITVRIDRETGLLTNRADGSTEEFFKEGTEPTRFATQSSDGNQVYGGDGSPTDGPVSTDDIF</sequence>
<dbReference type="EMBL" id="QLLM01000001">
    <property type="protein sequence ID" value="RAJ09363.1"/>
    <property type="molecule type" value="Genomic_DNA"/>
</dbReference>
<keyword evidence="9" id="KW-0997">Cell inner membrane</keyword>
<evidence type="ECO:0000256" key="11">
    <source>
        <dbReference type="ARBA" id="ARBA00022670"/>
    </source>
</evidence>
<name>A0AAX1PP02_AERSA</name>
<evidence type="ECO:0000256" key="12">
    <source>
        <dbReference type="ARBA" id="ARBA00022676"/>
    </source>
</evidence>
<keyword evidence="14 29" id="KW-0812">Transmembrane</keyword>
<evidence type="ECO:0000313" key="33">
    <source>
        <dbReference type="EMBL" id="RAJ09363.1"/>
    </source>
</evidence>
<dbReference type="InterPro" id="IPR036950">
    <property type="entry name" value="PBP_transglycosylase"/>
</dbReference>
<dbReference type="Gene3D" id="3.40.710.10">
    <property type="entry name" value="DD-peptidase/beta-lactamase superfamily"/>
    <property type="match status" value="2"/>
</dbReference>
<evidence type="ECO:0000256" key="29">
    <source>
        <dbReference type="SAM" id="Phobius"/>
    </source>
</evidence>
<comment type="subcellular location">
    <subcellularLocation>
        <location evidence="2">Cell inner membrane</location>
        <topology evidence="2">Single-pass type II membrane protein</topology>
    </subcellularLocation>
</comment>
<feature type="domain" description="Glycosyl transferase family 51" evidence="31">
    <location>
        <begin position="97"/>
        <end position="271"/>
    </location>
</feature>
<comment type="similarity">
    <text evidence="4">In the C-terminal section; belongs to the transpeptidase family.</text>
</comment>
<keyword evidence="19 29" id="KW-1133">Transmembrane helix</keyword>
<feature type="region of interest" description="Disordered" evidence="28">
    <location>
        <begin position="832"/>
        <end position="869"/>
    </location>
</feature>
<dbReference type="EC" id="3.4.16.4" evidence="6"/>
<dbReference type="FunFam" id="1.10.3810.10:FF:000003">
    <property type="entry name" value="Penicillin-binding protein 1a"/>
    <property type="match status" value="1"/>
</dbReference>
<evidence type="ECO:0000256" key="20">
    <source>
        <dbReference type="ARBA" id="ARBA00023136"/>
    </source>
</evidence>
<accession>A0AAX1PP02</accession>
<dbReference type="GO" id="GO:0008360">
    <property type="term" value="P:regulation of cell shape"/>
    <property type="evidence" value="ECO:0007669"/>
    <property type="project" value="UniProtKB-KW"/>
</dbReference>
<evidence type="ECO:0000256" key="24">
    <source>
        <dbReference type="ARBA" id="ARBA00034000"/>
    </source>
</evidence>
<dbReference type="GO" id="GO:0009002">
    <property type="term" value="F:serine-type D-Ala-D-Ala carboxypeptidase activity"/>
    <property type="evidence" value="ECO:0007669"/>
    <property type="project" value="UniProtKB-EC"/>
</dbReference>
<comment type="caution">
    <text evidence="33">The sequence shown here is derived from an EMBL/GenBank/DDBJ whole genome shotgun (WGS) entry which is preliminary data.</text>
</comment>
<dbReference type="AlphaFoldDB" id="A0AAX1PP02"/>
<dbReference type="GO" id="GO:0008658">
    <property type="term" value="F:penicillin binding"/>
    <property type="evidence" value="ECO:0007669"/>
    <property type="project" value="InterPro"/>
</dbReference>
<dbReference type="Pfam" id="PF17092">
    <property type="entry name" value="PCB_OB"/>
    <property type="match status" value="1"/>
</dbReference>
<dbReference type="Gene3D" id="1.10.3810.10">
    <property type="entry name" value="Biosynthetic peptidoglycan transglycosylase-like"/>
    <property type="match status" value="1"/>
</dbReference>
<evidence type="ECO:0000256" key="7">
    <source>
        <dbReference type="ARBA" id="ARBA00018638"/>
    </source>
</evidence>
<feature type="transmembrane region" description="Helical" evidence="29">
    <location>
        <begin position="45"/>
        <end position="71"/>
    </location>
</feature>
<evidence type="ECO:0000259" key="31">
    <source>
        <dbReference type="Pfam" id="PF00912"/>
    </source>
</evidence>
<evidence type="ECO:0000256" key="22">
    <source>
        <dbReference type="ARBA" id="ARBA00023268"/>
    </source>
</evidence>
<keyword evidence="20 29" id="KW-0472">Membrane</keyword>
<keyword evidence="10" id="KW-0121">Carboxypeptidase</keyword>
<evidence type="ECO:0000256" key="23">
    <source>
        <dbReference type="ARBA" id="ARBA00023316"/>
    </source>
</evidence>
<evidence type="ECO:0000256" key="15">
    <source>
        <dbReference type="ARBA" id="ARBA00022801"/>
    </source>
</evidence>
<evidence type="ECO:0000256" key="1">
    <source>
        <dbReference type="ARBA" id="ARBA00002624"/>
    </source>
</evidence>
<reference evidence="33 34" key="1">
    <citation type="submission" date="2018-06" db="EMBL/GenBank/DDBJ databases">
        <title>Freshwater and sediment microbial communities from various areas in North America, analyzing microbe dynamics in response to fracking.</title>
        <authorList>
            <person name="Lamendella R."/>
        </authorList>
    </citation>
    <scope>NUCLEOTIDE SEQUENCE [LARGE SCALE GENOMIC DNA]</scope>
    <source>
        <strain evidence="33 34">17</strain>
    </source>
</reference>
<dbReference type="PANTHER" id="PTHR32282:SF27">
    <property type="entry name" value="PENICILLIN-BINDING PROTEIN 1A"/>
    <property type="match status" value="1"/>
</dbReference>
<comment type="pathway">
    <text evidence="27">Glycan biosynthesis.</text>
</comment>
<dbReference type="GO" id="GO:0030288">
    <property type="term" value="C:outer membrane-bounded periplasmic space"/>
    <property type="evidence" value="ECO:0007669"/>
    <property type="project" value="TreeGrafter"/>
</dbReference>